<evidence type="ECO:0000256" key="2">
    <source>
        <dbReference type="ARBA" id="ARBA00004586"/>
    </source>
</evidence>
<evidence type="ECO:0000256" key="10">
    <source>
        <dbReference type="ARBA" id="ARBA00023098"/>
    </source>
</evidence>
<dbReference type="PANTHER" id="PTHR43272:SF107">
    <property type="entry name" value="LONG-CHAIN-FATTY-ACID--COA LIGASE 5"/>
    <property type="match status" value="1"/>
</dbReference>
<evidence type="ECO:0000256" key="15">
    <source>
        <dbReference type="ARBA" id="ARBA00024495"/>
    </source>
</evidence>
<dbReference type="CDD" id="cd05927">
    <property type="entry name" value="LC-FACS_euk"/>
    <property type="match status" value="2"/>
</dbReference>
<evidence type="ECO:0000256" key="3">
    <source>
        <dbReference type="ARBA" id="ARBA00006432"/>
    </source>
</evidence>
<dbReference type="InterPro" id="IPR020845">
    <property type="entry name" value="AMP-binding_CS"/>
</dbReference>
<comment type="catalytic activity">
    <reaction evidence="16">
        <text>15-hydroxy-(5Z,8Z,11Z,13E)-eicosatetraenoate + ATP + CoA = 15-hydroxy-(5Z,8Z,11Z,13E)-eicosatetraenoyl-CoA + AMP + diphosphate</text>
        <dbReference type="Rhea" id="RHEA:52116"/>
        <dbReference type="ChEBI" id="CHEBI:30616"/>
        <dbReference type="ChEBI" id="CHEBI:33019"/>
        <dbReference type="ChEBI" id="CHEBI:57287"/>
        <dbReference type="ChEBI" id="CHEBI:78832"/>
        <dbReference type="ChEBI" id="CHEBI:136409"/>
        <dbReference type="ChEBI" id="CHEBI:456215"/>
    </reaction>
    <physiologicalReaction direction="left-to-right" evidence="16">
        <dbReference type="Rhea" id="RHEA:52117"/>
    </physiologicalReaction>
</comment>
<keyword evidence="4 20" id="KW-0436">Ligase</keyword>
<comment type="function">
    <text evidence="20">Catalyzes the conversion of long-chain fatty acids to their active form acyl-CoAs for both synthesis of cellular lipids, and degradation via beta-oxidation.</text>
</comment>
<dbReference type="GO" id="GO:0031966">
    <property type="term" value="C:mitochondrial membrane"/>
    <property type="evidence" value="ECO:0007669"/>
    <property type="project" value="UniProtKB-SubCell"/>
</dbReference>
<evidence type="ECO:0000256" key="11">
    <source>
        <dbReference type="ARBA" id="ARBA00023128"/>
    </source>
</evidence>
<organism evidence="23 24">
    <name type="scientific">Daphnia galeata</name>
    <dbReference type="NCBI Taxonomy" id="27404"/>
    <lineage>
        <taxon>Eukaryota</taxon>
        <taxon>Metazoa</taxon>
        <taxon>Ecdysozoa</taxon>
        <taxon>Arthropoda</taxon>
        <taxon>Crustacea</taxon>
        <taxon>Branchiopoda</taxon>
        <taxon>Diplostraca</taxon>
        <taxon>Cladocera</taxon>
        <taxon>Anomopoda</taxon>
        <taxon>Daphniidae</taxon>
        <taxon>Daphnia</taxon>
    </lineage>
</organism>
<comment type="catalytic activity">
    <reaction evidence="17">
        <text>(5Z,8Z,11Z,14Z)-eicosatetraenoate + ATP + CoA = (5Z,8Z,11Z,14Z)-eicosatetraenoyl-CoA + AMP + diphosphate</text>
        <dbReference type="Rhea" id="RHEA:19713"/>
        <dbReference type="ChEBI" id="CHEBI:30616"/>
        <dbReference type="ChEBI" id="CHEBI:32395"/>
        <dbReference type="ChEBI" id="CHEBI:33019"/>
        <dbReference type="ChEBI" id="CHEBI:57287"/>
        <dbReference type="ChEBI" id="CHEBI:57368"/>
        <dbReference type="ChEBI" id="CHEBI:456215"/>
        <dbReference type="EC" id="6.2.1.15"/>
    </reaction>
    <physiologicalReaction direction="left-to-right" evidence="17">
        <dbReference type="Rhea" id="RHEA:19714"/>
    </physiologicalReaction>
</comment>
<dbReference type="InterPro" id="IPR045311">
    <property type="entry name" value="LC-FACS_euk"/>
</dbReference>
<keyword evidence="7 20" id="KW-0276">Fatty acid metabolism</keyword>
<dbReference type="GO" id="GO:0005524">
    <property type="term" value="F:ATP binding"/>
    <property type="evidence" value="ECO:0007669"/>
    <property type="project" value="UniProtKB-KW"/>
</dbReference>
<dbReference type="PROSITE" id="PS00455">
    <property type="entry name" value="AMP_BINDING"/>
    <property type="match status" value="2"/>
</dbReference>
<dbReference type="InterPro" id="IPR042099">
    <property type="entry name" value="ANL_N_sf"/>
</dbReference>
<keyword evidence="5 20" id="KW-0547">Nucleotide-binding</keyword>
<evidence type="ECO:0000256" key="1">
    <source>
        <dbReference type="ARBA" id="ARBA00004325"/>
    </source>
</evidence>
<evidence type="ECO:0000256" key="12">
    <source>
        <dbReference type="ARBA" id="ARBA00023136"/>
    </source>
</evidence>
<dbReference type="OrthoDB" id="1700726at2759"/>
<comment type="similarity">
    <text evidence="3 20">Belongs to the ATP-dependent AMP-binding enzyme family.</text>
</comment>
<evidence type="ECO:0000256" key="6">
    <source>
        <dbReference type="ARBA" id="ARBA00022824"/>
    </source>
</evidence>
<keyword evidence="6" id="KW-0256">Endoplasmic reticulum</keyword>
<feature type="domain" description="AMP-dependent synthetase/ligase" evidence="22">
    <location>
        <begin position="118"/>
        <end position="518"/>
    </location>
</feature>
<dbReference type="GO" id="GO:0047676">
    <property type="term" value="F:arachidonate-CoA ligase activity"/>
    <property type="evidence" value="ECO:0007669"/>
    <property type="project" value="UniProtKB-EC"/>
</dbReference>
<keyword evidence="12 21" id="KW-0472">Membrane</keyword>
<feature type="domain" description="AMP-dependent synthetase/ligase" evidence="22">
    <location>
        <begin position="815"/>
        <end position="1202"/>
    </location>
</feature>
<keyword evidence="24" id="KW-1185">Reference proteome</keyword>
<evidence type="ECO:0000256" key="13">
    <source>
        <dbReference type="ARBA" id="ARBA00024469"/>
    </source>
</evidence>
<dbReference type="EC" id="6.2.1.3" evidence="20"/>
<keyword evidence="11" id="KW-0496">Mitochondrion</keyword>
<comment type="catalytic activity">
    <reaction evidence="14">
        <text>a long-chain fatty acid + ATP + CoA = a long-chain fatty acyl-CoA + AMP + diphosphate</text>
        <dbReference type="Rhea" id="RHEA:15421"/>
        <dbReference type="ChEBI" id="CHEBI:30616"/>
        <dbReference type="ChEBI" id="CHEBI:33019"/>
        <dbReference type="ChEBI" id="CHEBI:57287"/>
        <dbReference type="ChEBI" id="CHEBI:57560"/>
        <dbReference type="ChEBI" id="CHEBI:83139"/>
        <dbReference type="ChEBI" id="CHEBI:456215"/>
        <dbReference type="EC" id="6.2.1.3"/>
    </reaction>
    <physiologicalReaction direction="left-to-right" evidence="14">
        <dbReference type="Rhea" id="RHEA:15422"/>
    </physiologicalReaction>
</comment>
<reference evidence="23" key="1">
    <citation type="submission" date="2021-11" db="EMBL/GenBank/DDBJ databases">
        <authorList>
            <person name="Schell T."/>
        </authorList>
    </citation>
    <scope>NUCLEOTIDE SEQUENCE</scope>
    <source>
        <strain evidence="23">M5</strain>
    </source>
</reference>
<evidence type="ECO:0000256" key="9">
    <source>
        <dbReference type="ARBA" id="ARBA00022842"/>
    </source>
</evidence>
<keyword evidence="10 20" id="KW-0443">Lipid metabolism</keyword>
<evidence type="ECO:0000313" key="23">
    <source>
        <dbReference type="EMBL" id="CAH0102533.1"/>
    </source>
</evidence>
<gene>
    <name evidence="23" type="ORF">DGAL_LOCUS4942</name>
</gene>
<feature type="transmembrane region" description="Helical" evidence="21">
    <location>
        <begin position="426"/>
        <end position="444"/>
    </location>
</feature>
<dbReference type="FunFam" id="3.40.50.12780:FF:000006">
    <property type="entry name" value="long-chain-fatty-acid--CoA ligase 6 isoform X2"/>
    <property type="match status" value="1"/>
</dbReference>
<keyword evidence="8 20" id="KW-0067">ATP-binding</keyword>
<evidence type="ECO:0000259" key="22">
    <source>
        <dbReference type="Pfam" id="PF00501"/>
    </source>
</evidence>
<dbReference type="EMBL" id="CAKKLH010000085">
    <property type="protein sequence ID" value="CAH0102533.1"/>
    <property type="molecule type" value="Genomic_DNA"/>
</dbReference>
<sequence>MFSADSELVFRSDEEQYLDFITGAAGLLAVAGVGVAAASAYSWINKPQSVHLPFELDNQTLVEGPEFVHYSHFSKKENGRKFISYIYEEAKTLYDGFRRGVRVSNNGPCLGWREDPTQQYQWMSYDESLLRAHHFGSGLVALGLRPGPETLVGIYSQNCPEWVLSEYGLYSFSMVGVPLYDTLGPNSCRYIINQTEMSLIICENDEKCKSLLNDPPACLKQLVHIKPLSKETIDLAKRKNINLFSFELVQRIGAEKNYSPVPPKPEDLCTICYTSGTTGRPKGVMLTHENVVSNASSVLLQLGDEKPNNTDVMISFLPLAHMLERISHVGVFMGGGAVGFFSGNIANFLDDMMALKPTISPAVPRLFNRIYDKVQSGLGNSALKRFLFNLALSSKENELRRGIIRSNTIWDKLVLRKVKDAMGGRIRLIIVGSAPLAGTVLTFMRCALGCIILESYGLTECAAPTTLSVHGDYTTEHVGTPLPCCAIKLVDVPDMNYFAASGRGEICIKGTNVFKGYYKEPDQTKETLDKDGWLHTGDIGTFLDNGTLKIIDRKKNIFKLSQGEYIAPEKIESIYIKSQYVAQAFVHGDSLKSCTVGIIVPDVESVKRYALERGIPGTHSVLCNMPEIKQLIMSDITDLGKKSGLKSFEQVKDIYLHPDAFSVQNGLLTPTLKSKRSELLSFFKSQLDVSSLSAGCTMLSIDSHSIIQDQDDEQQYYDFISGAAGMLVIAGIGVAAASTYYWAKKPRPSQPPFDLQHQTIVEGPEMIHYSRFTPKKGNEFKFLRYLYEDTKTMYDVFPRGARISNNGPCLGWRNATTKEYEWMSYKETMLRYQNFGSGLVALGLKPGADTLVGVYSQNNPEWVLSEYGLYTNSMVVVPLYDTLGPDASRFIIYQTGMSLVICENDEKCKSLLNDVPTCLKMMVHMKPISNETVELAKTKGINILSFEHVERLGAQHKHKPTPPKPEDLCIVCYTSGTTGNPKGVMLTHENVIADASAILLHQGENKPNSTDVMISFLPLAHMLERISHLVLYIEGGAIGFYGGDVRNLMDDMMALKPTITPAVPRIFNRIYDKVQSGLKHSALKRFLFNAALSSKENDLRRVQEAMGGRIRLIVVGSAPLAGAVMTFMRSALGCVIFECYGLTECAAPATLTVNGDFTPEHVGTPIPCCAIKLVDVPDMNYFAASGRGEICIKGTNVFKGYFKDPEKTKETLDKDGWLHTGDIGTFLDNGSLKIIDRKKHIFKLSQGEYIAPEKIESIYIKSQYVAQVFVHGDSIKSCVIGVIVPDEEFIKQYAEIRGFFGSFSVLCNVAEIKQLVLNDITELGKKNGLKSFEQVKDIYLHPELFSVQNGLLTPVLKSKRPDLRIFFERQLEEMYSKLD</sequence>
<proteinExistence type="inferred from homology"/>
<evidence type="ECO:0000256" key="16">
    <source>
        <dbReference type="ARBA" id="ARBA00024532"/>
    </source>
</evidence>
<dbReference type="SUPFAM" id="SSF56801">
    <property type="entry name" value="Acetyl-CoA synthetase-like"/>
    <property type="match status" value="2"/>
</dbReference>
<feature type="transmembrane region" description="Helical" evidence="21">
    <location>
        <begin position="20"/>
        <end position="44"/>
    </location>
</feature>
<evidence type="ECO:0000256" key="18">
    <source>
        <dbReference type="ARBA" id="ARBA00024565"/>
    </source>
</evidence>
<evidence type="ECO:0000256" key="7">
    <source>
        <dbReference type="ARBA" id="ARBA00022832"/>
    </source>
</evidence>
<keyword evidence="9" id="KW-0460">Magnesium</keyword>
<evidence type="ECO:0000313" key="24">
    <source>
        <dbReference type="Proteomes" id="UP000789390"/>
    </source>
</evidence>
<comment type="subcellular location">
    <subcellularLocation>
        <location evidence="2">Endoplasmic reticulum membrane</location>
    </subcellularLocation>
    <subcellularLocation>
        <location evidence="1">Mitochondrion membrane</location>
    </subcellularLocation>
</comment>
<evidence type="ECO:0000256" key="20">
    <source>
        <dbReference type="RuleBase" id="RU369030"/>
    </source>
</evidence>
<comment type="catalytic activity">
    <reaction evidence="13">
        <text>5-hydroxy-(6E,8Z,11Z,14Z)-eicosatetraenoate + ATP + CoA = 5-hydroxy-(6E,8Z,11Z,14Z)-eicosatetraenoyl-CoA + AMP + diphosphate</text>
        <dbReference type="Rhea" id="RHEA:52108"/>
        <dbReference type="ChEBI" id="CHEBI:30616"/>
        <dbReference type="ChEBI" id="CHEBI:33019"/>
        <dbReference type="ChEBI" id="CHEBI:57287"/>
        <dbReference type="ChEBI" id="CHEBI:65341"/>
        <dbReference type="ChEBI" id="CHEBI:136407"/>
        <dbReference type="ChEBI" id="CHEBI:456215"/>
    </reaction>
    <physiologicalReaction direction="left-to-right" evidence="13">
        <dbReference type="Rhea" id="RHEA:52109"/>
    </physiologicalReaction>
</comment>
<comment type="catalytic activity">
    <reaction evidence="19">
        <text>hexadecanoate + ATP + CoA = hexadecanoyl-CoA + AMP + diphosphate</text>
        <dbReference type="Rhea" id="RHEA:30751"/>
        <dbReference type="ChEBI" id="CHEBI:7896"/>
        <dbReference type="ChEBI" id="CHEBI:30616"/>
        <dbReference type="ChEBI" id="CHEBI:33019"/>
        <dbReference type="ChEBI" id="CHEBI:57287"/>
        <dbReference type="ChEBI" id="CHEBI:57379"/>
        <dbReference type="ChEBI" id="CHEBI:456215"/>
    </reaction>
    <physiologicalReaction direction="left-to-right" evidence="19">
        <dbReference type="Rhea" id="RHEA:30752"/>
    </physiologicalReaction>
</comment>
<evidence type="ECO:0000256" key="5">
    <source>
        <dbReference type="ARBA" id="ARBA00022741"/>
    </source>
</evidence>
<dbReference type="Gene3D" id="3.40.50.12780">
    <property type="entry name" value="N-terminal domain of ligase-like"/>
    <property type="match status" value="2"/>
</dbReference>
<dbReference type="GO" id="GO:0005789">
    <property type="term" value="C:endoplasmic reticulum membrane"/>
    <property type="evidence" value="ECO:0007669"/>
    <property type="project" value="UniProtKB-SubCell"/>
</dbReference>
<comment type="catalytic activity">
    <reaction evidence="18">
        <text>(E)-hexadec-2-enoate + ATP + CoA = (2E)-hexadecenoyl-CoA + AMP + diphosphate</text>
        <dbReference type="Rhea" id="RHEA:36139"/>
        <dbReference type="ChEBI" id="CHEBI:30616"/>
        <dbReference type="ChEBI" id="CHEBI:33019"/>
        <dbReference type="ChEBI" id="CHEBI:57287"/>
        <dbReference type="ChEBI" id="CHEBI:61526"/>
        <dbReference type="ChEBI" id="CHEBI:72745"/>
        <dbReference type="ChEBI" id="CHEBI:456215"/>
    </reaction>
    <physiologicalReaction direction="left-to-right" evidence="18">
        <dbReference type="Rhea" id="RHEA:36140"/>
    </physiologicalReaction>
</comment>
<keyword evidence="21" id="KW-1133">Transmembrane helix</keyword>
<evidence type="ECO:0000256" key="14">
    <source>
        <dbReference type="ARBA" id="ARBA00024484"/>
    </source>
</evidence>
<evidence type="ECO:0000256" key="17">
    <source>
        <dbReference type="ARBA" id="ARBA00024548"/>
    </source>
</evidence>
<dbReference type="Proteomes" id="UP000789390">
    <property type="component" value="Unassembled WGS sequence"/>
</dbReference>
<dbReference type="Pfam" id="PF00501">
    <property type="entry name" value="AMP-binding"/>
    <property type="match status" value="2"/>
</dbReference>
<evidence type="ECO:0000256" key="8">
    <source>
        <dbReference type="ARBA" id="ARBA00022840"/>
    </source>
</evidence>
<evidence type="ECO:0000256" key="19">
    <source>
        <dbReference type="ARBA" id="ARBA00049139"/>
    </source>
</evidence>
<comment type="caution">
    <text evidence="23">The sequence shown here is derived from an EMBL/GenBank/DDBJ whole genome shotgun (WGS) entry which is preliminary data.</text>
</comment>
<evidence type="ECO:0000256" key="21">
    <source>
        <dbReference type="SAM" id="Phobius"/>
    </source>
</evidence>
<evidence type="ECO:0000256" key="4">
    <source>
        <dbReference type="ARBA" id="ARBA00022598"/>
    </source>
</evidence>
<accession>A0A8J2WFI0</accession>
<dbReference type="PANTHER" id="PTHR43272">
    <property type="entry name" value="LONG-CHAIN-FATTY-ACID--COA LIGASE"/>
    <property type="match status" value="1"/>
</dbReference>
<protein>
    <recommendedName>
        <fullName evidence="20">Long-chain-fatty-acid--CoA ligase</fullName>
        <ecNumber evidence="20">6.2.1.3</ecNumber>
    </recommendedName>
</protein>
<keyword evidence="21" id="KW-0812">Transmembrane</keyword>
<dbReference type="InterPro" id="IPR000873">
    <property type="entry name" value="AMP-dep_synth/lig_dom"/>
</dbReference>
<comment type="catalytic activity">
    <reaction evidence="15">
        <text>12-hydroxy-(5Z,8Z,10E,14Z)-eicosatetraenoate + ATP + CoA = 12-hydroxy-(5Z,8Z,10E,14Z)-eicosatetraenoyl-CoA + AMP + diphosphate</text>
        <dbReference type="Rhea" id="RHEA:52112"/>
        <dbReference type="ChEBI" id="CHEBI:30616"/>
        <dbReference type="ChEBI" id="CHEBI:33019"/>
        <dbReference type="ChEBI" id="CHEBI:57287"/>
        <dbReference type="ChEBI" id="CHEBI:90718"/>
        <dbReference type="ChEBI" id="CHEBI:136408"/>
        <dbReference type="ChEBI" id="CHEBI:456215"/>
    </reaction>
    <physiologicalReaction direction="left-to-right" evidence="15">
        <dbReference type="Rhea" id="RHEA:52113"/>
    </physiologicalReaction>
</comment>
<name>A0A8J2WFI0_9CRUS</name>